<protein>
    <submittedName>
        <fullName evidence="1">Uncharacterized protein</fullName>
    </submittedName>
</protein>
<name>A0A6G1ZGJ4_9BACT</name>
<proteinExistence type="predicted"/>
<dbReference type="EMBL" id="WKLP01000022">
    <property type="protein sequence ID" value="MRY12801.1"/>
    <property type="molecule type" value="Genomic_DNA"/>
</dbReference>
<gene>
    <name evidence="1" type="ORF">GKE01_15150</name>
</gene>
<organism evidence="1">
    <name type="scientific">Parabacteroides goldsteinii</name>
    <dbReference type="NCBI Taxonomy" id="328812"/>
    <lineage>
        <taxon>Bacteria</taxon>
        <taxon>Pseudomonadati</taxon>
        <taxon>Bacteroidota</taxon>
        <taxon>Bacteroidia</taxon>
        <taxon>Bacteroidales</taxon>
        <taxon>Tannerellaceae</taxon>
        <taxon>Parabacteroides</taxon>
    </lineage>
</organism>
<sequence>MIAKLTYEVECPMDCDKEDFLKWLEFHLGVPGACIMEDNPLYDKMFNLDSSEFDNLEVVDG</sequence>
<reference evidence="1" key="1">
    <citation type="journal article" date="2019" name="Nat. Med.">
        <title>A library of human gut bacterial isolates paired with longitudinal multiomics data enables mechanistic microbiome research.</title>
        <authorList>
            <person name="Poyet M."/>
            <person name="Groussin M."/>
            <person name="Gibbons S.M."/>
            <person name="Avila-Pacheco J."/>
            <person name="Jiang X."/>
            <person name="Kearney S.M."/>
            <person name="Perrotta A.R."/>
            <person name="Berdy B."/>
            <person name="Zhao S."/>
            <person name="Lieberman T.D."/>
            <person name="Swanson P.K."/>
            <person name="Smith M."/>
            <person name="Roesemann S."/>
            <person name="Alexander J.E."/>
            <person name="Rich S.A."/>
            <person name="Livny J."/>
            <person name="Vlamakis H."/>
            <person name="Clish C."/>
            <person name="Bullock K."/>
            <person name="Deik A."/>
            <person name="Scott J."/>
            <person name="Pierce K.A."/>
            <person name="Xavier R.J."/>
            <person name="Alm E.J."/>
        </authorList>
    </citation>
    <scope>NUCLEOTIDE SEQUENCE</scope>
    <source>
        <strain evidence="1">BIOML-A4</strain>
    </source>
</reference>
<accession>A0A6G1ZGJ4</accession>
<dbReference type="AlphaFoldDB" id="A0A6G1ZGJ4"/>
<dbReference type="RefSeq" id="WP_007654404.1">
    <property type="nucleotide sequence ID" value="NZ_CAJSYT010000001.1"/>
</dbReference>
<evidence type="ECO:0000313" key="1">
    <source>
        <dbReference type="EMBL" id="MRY12801.1"/>
    </source>
</evidence>
<comment type="caution">
    <text evidence="1">The sequence shown here is derived from an EMBL/GenBank/DDBJ whole genome shotgun (WGS) entry which is preliminary data.</text>
</comment>